<evidence type="ECO:0000313" key="10">
    <source>
        <dbReference type="Proteomes" id="UP000078343"/>
    </source>
</evidence>
<keyword evidence="2" id="KW-0805">Transcription regulation</keyword>
<dbReference type="PANTHER" id="PTHR30546">
    <property type="entry name" value="FLAVODOXIN-RELATED PROTEIN WRBA-RELATED"/>
    <property type="match status" value="1"/>
</dbReference>
<dbReference type="InterPro" id="IPR036864">
    <property type="entry name" value="Zn2-C6_fun-type_DNA-bd_sf"/>
</dbReference>
<keyword evidence="4" id="KW-0804">Transcription</keyword>
<feature type="domain" description="Zn(2)-C6 fungal-type" evidence="7">
    <location>
        <begin position="268"/>
        <end position="298"/>
    </location>
</feature>
<dbReference type="RefSeq" id="XP_018692863.1">
    <property type="nucleotide sequence ID" value="XM_018838303.1"/>
</dbReference>
<keyword evidence="5" id="KW-0539">Nucleus</keyword>
<evidence type="ECO:0000259" key="7">
    <source>
        <dbReference type="PROSITE" id="PS50048"/>
    </source>
</evidence>
<feature type="compositionally biased region" description="Polar residues" evidence="6">
    <location>
        <begin position="490"/>
        <end position="503"/>
    </location>
</feature>
<dbReference type="Gene3D" id="3.40.50.360">
    <property type="match status" value="1"/>
</dbReference>
<evidence type="ECO:0000256" key="4">
    <source>
        <dbReference type="ARBA" id="ARBA00023163"/>
    </source>
</evidence>
<evidence type="ECO:0000313" key="9">
    <source>
        <dbReference type="EMBL" id="OAP59496.1"/>
    </source>
</evidence>
<evidence type="ECO:0008006" key="11">
    <source>
        <dbReference type="Google" id="ProtNLM"/>
    </source>
</evidence>
<feature type="compositionally biased region" description="Polar residues" evidence="6">
    <location>
        <begin position="469"/>
        <end position="483"/>
    </location>
</feature>
<dbReference type="Pfam" id="PF00172">
    <property type="entry name" value="Zn_clus"/>
    <property type="match status" value="1"/>
</dbReference>
<dbReference type="GO" id="GO:0016020">
    <property type="term" value="C:membrane"/>
    <property type="evidence" value="ECO:0007669"/>
    <property type="project" value="TreeGrafter"/>
</dbReference>
<keyword evidence="3" id="KW-0238">DNA-binding</keyword>
<dbReference type="InterPro" id="IPR005025">
    <property type="entry name" value="FMN_Rdtase-like_dom"/>
</dbReference>
<reference evidence="9 10" key="1">
    <citation type="submission" date="2016-04" db="EMBL/GenBank/DDBJ databases">
        <title>Draft genome of Fonsecaea erecta CBS 125763.</title>
        <authorList>
            <person name="Weiss V.A."/>
            <person name="Vicente V.A."/>
            <person name="Raittz R.T."/>
            <person name="Moreno L.F."/>
            <person name="De Souza E.M."/>
            <person name="Pedrosa F.O."/>
            <person name="Steffens M.B."/>
            <person name="Faoro H."/>
            <person name="Tadra-Sfeir M.Z."/>
            <person name="Najafzadeh M.J."/>
            <person name="Felipe M.S."/>
            <person name="Teixeira M."/>
            <person name="Sun J."/>
            <person name="Xi L."/>
            <person name="Gomes R."/>
            <person name="De Azevedo C.M."/>
            <person name="Salgado C.G."/>
            <person name="Da Silva M.B."/>
            <person name="Nascimento M.F."/>
            <person name="Queiroz-Telles F."/>
            <person name="Attili D.S."/>
            <person name="Gorbushina A."/>
        </authorList>
    </citation>
    <scope>NUCLEOTIDE SEQUENCE [LARGE SCALE GENOMIC DNA]</scope>
    <source>
        <strain evidence="9 10">CBS 125763</strain>
    </source>
</reference>
<dbReference type="InterPro" id="IPR008254">
    <property type="entry name" value="Flavodoxin/NO_synth"/>
</dbReference>
<dbReference type="SMART" id="SM00066">
    <property type="entry name" value="GAL4"/>
    <property type="match status" value="1"/>
</dbReference>
<feature type="compositionally biased region" description="Basic and acidic residues" evidence="6">
    <location>
        <begin position="387"/>
        <end position="400"/>
    </location>
</feature>
<dbReference type="CDD" id="cd00067">
    <property type="entry name" value="GAL4"/>
    <property type="match status" value="1"/>
</dbReference>
<dbReference type="PANTHER" id="PTHR30546:SF23">
    <property type="entry name" value="FLAVOPROTEIN-LIKE PROTEIN YCP4-RELATED"/>
    <property type="match status" value="1"/>
</dbReference>
<dbReference type="STRING" id="1367422.A0A178ZJB3"/>
<dbReference type="InterPro" id="IPR001138">
    <property type="entry name" value="Zn2Cys6_DnaBD"/>
</dbReference>
<protein>
    <recommendedName>
        <fullName evidence="11">Zn(2)-C6 fungal-type domain-containing protein</fullName>
    </recommendedName>
</protein>
<dbReference type="Pfam" id="PF03358">
    <property type="entry name" value="FMN_red"/>
    <property type="match status" value="1"/>
</dbReference>
<dbReference type="GO" id="GO:0003955">
    <property type="term" value="F:NAD(P)H dehydrogenase (quinone) activity"/>
    <property type="evidence" value="ECO:0007669"/>
    <property type="project" value="InterPro"/>
</dbReference>
<dbReference type="Gene3D" id="4.10.240.10">
    <property type="entry name" value="Zn(2)-C6 fungal-type DNA-binding domain"/>
    <property type="match status" value="1"/>
</dbReference>
<feature type="domain" description="Flavodoxin-like" evidence="8">
    <location>
        <begin position="5"/>
        <end position="194"/>
    </location>
</feature>
<evidence type="ECO:0000256" key="1">
    <source>
        <dbReference type="ARBA" id="ARBA00006961"/>
    </source>
</evidence>
<feature type="region of interest" description="Disordered" evidence="6">
    <location>
        <begin position="384"/>
        <end position="437"/>
    </location>
</feature>
<proteinExistence type="inferred from homology"/>
<comment type="similarity">
    <text evidence="1">Belongs to the WrbA family.</text>
</comment>
<dbReference type="GeneID" id="30010962"/>
<feature type="region of interest" description="Disordered" evidence="6">
    <location>
        <begin position="469"/>
        <end position="503"/>
    </location>
</feature>
<feature type="region of interest" description="Disordered" evidence="6">
    <location>
        <begin position="637"/>
        <end position="663"/>
    </location>
</feature>
<dbReference type="GO" id="GO:0010181">
    <property type="term" value="F:FMN binding"/>
    <property type="evidence" value="ECO:0007669"/>
    <property type="project" value="InterPro"/>
</dbReference>
<dbReference type="GO" id="GO:0000981">
    <property type="term" value="F:DNA-binding transcription factor activity, RNA polymerase II-specific"/>
    <property type="evidence" value="ECO:0007669"/>
    <property type="project" value="InterPro"/>
</dbReference>
<dbReference type="FunFam" id="3.40.50.360:FF:000001">
    <property type="entry name" value="NAD(P)H dehydrogenase (Quinone) FQR1-like"/>
    <property type="match status" value="1"/>
</dbReference>
<dbReference type="AlphaFoldDB" id="A0A178ZJB3"/>
<dbReference type="NCBIfam" id="TIGR01755">
    <property type="entry name" value="flav_wrbA"/>
    <property type="match status" value="1"/>
</dbReference>
<evidence type="ECO:0000256" key="5">
    <source>
        <dbReference type="ARBA" id="ARBA00023242"/>
    </source>
</evidence>
<accession>A0A178ZJB3</accession>
<organism evidence="9 10">
    <name type="scientific">Fonsecaea erecta</name>
    <dbReference type="NCBI Taxonomy" id="1367422"/>
    <lineage>
        <taxon>Eukaryota</taxon>
        <taxon>Fungi</taxon>
        <taxon>Dikarya</taxon>
        <taxon>Ascomycota</taxon>
        <taxon>Pezizomycotina</taxon>
        <taxon>Eurotiomycetes</taxon>
        <taxon>Chaetothyriomycetidae</taxon>
        <taxon>Chaetothyriales</taxon>
        <taxon>Herpotrichiellaceae</taxon>
        <taxon>Fonsecaea</taxon>
    </lineage>
</organism>
<dbReference type="Proteomes" id="UP000078343">
    <property type="component" value="Unassembled WGS sequence"/>
</dbReference>
<gene>
    <name evidence="9" type="ORF">AYL99_06794</name>
</gene>
<evidence type="ECO:0000256" key="2">
    <source>
        <dbReference type="ARBA" id="ARBA00023015"/>
    </source>
</evidence>
<keyword evidence="10" id="KW-1185">Reference proteome</keyword>
<name>A0A178ZJB3_9EURO</name>
<dbReference type="SUPFAM" id="SSF52218">
    <property type="entry name" value="Flavoproteins"/>
    <property type="match status" value="1"/>
</dbReference>
<dbReference type="PROSITE" id="PS50048">
    <property type="entry name" value="ZN2_CY6_FUNGAL_2"/>
    <property type="match status" value="1"/>
</dbReference>
<dbReference type="PROSITE" id="PS50902">
    <property type="entry name" value="FLAVODOXIN_LIKE"/>
    <property type="match status" value="1"/>
</dbReference>
<feature type="compositionally biased region" description="Polar residues" evidence="6">
    <location>
        <begin position="644"/>
        <end position="663"/>
    </location>
</feature>
<feature type="region of interest" description="Disordered" evidence="6">
    <location>
        <begin position="300"/>
        <end position="357"/>
    </location>
</feature>
<dbReference type="GO" id="GO:0003677">
    <property type="term" value="F:DNA binding"/>
    <property type="evidence" value="ECO:0007669"/>
    <property type="project" value="UniProtKB-KW"/>
</dbReference>
<dbReference type="PROSITE" id="PS00463">
    <property type="entry name" value="ZN2_CY6_FUNGAL_1"/>
    <property type="match status" value="1"/>
</dbReference>
<dbReference type="GO" id="GO:0008270">
    <property type="term" value="F:zinc ion binding"/>
    <property type="evidence" value="ECO:0007669"/>
    <property type="project" value="InterPro"/>
</dbReference>
<sequence length="769" mass="83891">MAPKIAIIYYSMYGHVAQLAQAEKKGIEAAGGTADIYQIEETLPQEVLGKMHAPGMNKDVPVITPEILVKYDAFLFGVATRYGTYSAQWKTFIDRLGGQWQAGALFGKYFGLFISTATMGGGQETTAITALSSWIHQGMIYVPLGYAKAFPIMADLSAVRGGSPWGAGTFAGADGSRQPSSSELELATIQGKSFYELVSKSIRRVCAVYYQEMSSAQAAAASLLEAYGPYPIARTFAATDSVPELLDSEVPAYSAAFDADPSVKRHSACDECRKRKLKCSGEPTGCERCVKQQLTCHYSAQKQMGRPRKRQRTDDFPQADDLSSAHTSRFTGPLQPPPIPAYYHHPRHPPPPEVVEPVIDPELSEKAVERTNFENICNAPISQSIKRTSDDARAAAERAHSSKIGSGGSQLPARGSSSTSPYDGPRTPPGGNDTMSKVTYPIDISLWPDFSDMTMLPMLVQDSHEYEKQLNNAGPDSSASCGTGSRPHHNQPSEPNTHPSTLNQLPVMPACPCLPNLYLTLSTLSALSAFPVSSGMIDTLLAAHRTGRAVLYCPVCPQKLQSGSLNVFMSTMLITVLTDHWHRVKKASARELKVGFGSAESEPPDDITEPMGVREDLEWRTFGYYLVRAYVVGDQPIPDPPNAPSSNTSWRKPQVVPTQISSEDSDTSTIYTLESLVAAIERRQKQWHDVQPYHDSQEFPPRLEHHHLDAGAHGLPRGYTSGMTLEDLKKCEEENRASGGADDGLLCLRLVKHSRIMLGTLDGGVPRIE</sequence>
<dbReference type="NCBIfam" id="NF002999">
    <property type="entry name" value="PRK03767.1"/>
    <property type="match status" value="1"/>
</dbReference>
<dbReference type="SUPFAM" id="SSF57701">
    <property type="entry name" value="Zn2/Cys6 DNA-binding domain"/>
    <property type="match status" value="1"/>
</dbReference>
<dbReference type="InterPro" id="IPR010089">
    <property type="entry name" value="Flavoprotein_WrbA-like"/>
</dbReference>
<evidence type="ECO:0000256" key="3">
    <source>
        <dbReference type="ARBA" id="ARBA00023125"/>
    </source>
</evidence>
<dbReference type="InterPro" id="IPR029039">
    <property type="entry name" value="Flavoprotein-like_sf"/>
</dbReference>
<evidence type="ECO:0000256" key="6">
    <source>
        <dbReference type="SAM" id="MobiDB-lite"/>
    </source>
</evidence>
<comment type="caution">
    <text evidence="9">The sequence shown here is derived from an EMBL/GenBank/DDBJ whole genome shotgun (WGS) entry which is preliminary data.</text>
</comment>
<evidence type="ECO:0000259" key="8">
    <source>
        <dbReference type="PROSITE" id="PS50902"/>
    </source>
</evidence>
<dbReference type="EMBL" id="LVYI01000005">
    <property type="protein sequence ID" value="OAP59496.1"/>
    <property type="molecule type" value="Genomic_DNA"/>
</dbReference>
<dbReference type="OrthoDB" id="10261408at2759"/>